<gene>
    <name evidence="1" type="ORF">MYMAC_005879</name>
</gene>
<dbReference type="PANTHER" id="PTHR36931:SF1">
    <property type="entry name" value="UPF0153 PROTEIN YEIW"/>
    <property type="match status" value="1"/>
</dbReference>
<dbReference type="Proteomes" id="UP000217343">
    <property type="component" value="Chromosome"/>
</dbReference>
<accession>A0A250K2B9</accession>
<sequence length="117" mass="12881">MSDTPVQARPVECTQCGACCVAPDIAALDKPLGLRCPNLLENNLCAVYEQRPAICREYQADEVCTLIEAPTLEERVEKYLGLFGLQEEARALREQGCASMRMARRLAALPRPDGAKD</sequence>
<dbReference type="PANTHER" id="PTHR36931">
    <property type="entry name" value="UPF0153 PROTEIN YEIW"/>
    <property type="match status" value="1"/>
</dbReference>
<evidence type="ECO:0000313" key="1">
    <source>
        <dbReference type="EMBL" id="ATB50224.1"/>
    </source>
</evidence>
<reference evidence="1 2" key="1">
    <citation type="submission" date="2017-06" db="EMBL/GenBank/DDBJ databases">
        <title>Sequencing and comparative analysis of myxobacterial genomes.</title>
        <authorList>
            <person name="Rupp O."/>
            <person name="Goesmann A."/>
            <person name="Sogaard-Andersen L."/>
        </authorList>
    </citation>
    <scope>NUCLEOTIDE SEQUENCE [LARGE SCALE GENOMIC DNA]</scope>
    <source>
        <strain evidence="1 2">DSM 14697</strain>
    </source>
</reference>
<dbReference type="KEGG" id="mmas:MYMAC_005879"/>
<dbReference type="InterPro" id="IPR052572">
    <property type="entry name" value="UPF0153_domain"/>
</dbReference>
<protein>
    <recommendedName>
        <fullName evidence="3">YkgJ family cysteine cluster protein</fullName>
    </recommendedName>
</protein>
<keyword evidence="2" id="KW-1185">Reference proteome</keyword>
<evidence type="ECO:0008006" key="3">
    <source>
        <dbReference type="Google" id="ProtNLM"/>
    </source>
</evidence>
<dbReference type="EMBL" id="CP022203">
    <property type="protein sequence ID" value="ATB50224.1"/>
    <property type="molecule type" value="Genomic_DNA"/>
</dbReference>
<dbReference type="AlphaFoldDB" id="A0A250K2B9"/>
<name>A0A250K2B9_9BACT</name>
<proteinExistence type="predicted"/>
<evidence type="ECO:0000313" key="2">
    <source>
        <dbReference type="Proteomes" id="UP000217343"/>
    </source>
</evidence>
<dbReference type="RefSeq" id="WP_239989080.1">
    <property type="nucleotide sequence ID" value="NZ_CP022203.1"/>
</dbReference>
<organism evidence="1 2">
    <name type="scientific">Corallococcus macrosporus DSM 14697</name>
    <dbReference type="NCBI Taxonomy" id="1189310"/>
    <lineage>
        <taxon>Bacteria</taxon>
        <taxon>Pseudomonadati</taxon>
        <taxon>Myxococcota</taxon>
        <taxon>Myxococcia</taxon>
        <taxon>Myxococcales</taxon>
        <taxon>Cystobacterineae</taxon>
        <taxon>Myxococcaceae</taxon>
        <taxon>Corallococcus</taxon>
    </lineage>
</organism>